<name>A0ABR6UIE3_9CORY</name>
<dbReference type="EMBL" id="JACMYE010000005">
    <property type="protein sequence ID" value="MBC3178940.1"/>
    <property type="molecule type" value="Genomic_DNA"/>
</dbReference>
<proteinExistence type="predicted"/>
<protein>
    <submittedName>
        <fullName evidence="1">Uncharacterized protein</fullName>
    </submittedName>
</protein>
<dbReference type="Proteomes" id="UP000642876">
    <property type="component" value="Unassembled WGS sequence"/>
</dbReference>
<reference evidence="1 2" key="1">
    <citation type="submission" date="2020-08" db="EMBL/GenBank/DDBJ databases">
        <title>novel species in genus Corynebacterium.</title>
        <authorList>
            <person name="Zhang G."/>
        </authorList>
    </citation>
    <scope>NUCLEOTIDE SEQUENCE [LARGE SCALE GENOMIC DNA]</scope>
    <source>
        <strain evidence="2">zg-917</strain>
    </source>
</reference>
<evidence type="ECO:0000313" key="2">
    <source>
        <dbReference type="Proteomes" id="UP000642876"/>
    </source>
</evidence>
<organism evidence="1 2">
    <name type="scientific">Corynebacterium lujinxingii</name>
    <dbReference type="NCBI Taxonomy" id="2763010"/>
    <lineage>
        <taxon>Bacteria</taxon>
        <taxon>Bacillati</taxon>
        <taxon>Actinomycetota</taxon>
        <taxon>Actinomycetes</taxon>
        <taxon>Mycobacteriales</taxon>
        <taxon>Corynebacteriaceae</taxon>
        <taxon>Corynebacterium</taxon>
    </lineage>
</organism>
<sequence>MEDPTRIPRLLASLQDLWEGQPDLSLGQLIAVLQHRGVSWSTPDEEAEAVIDGLLHEHPALIDDTAGPITATTIAPEQLVTLVDGFVVVRSASAPGRMPSVWRASSIRKTGPGLPLVITDEAGVEHRLGVVSLLSRFEVGNALTGLTRGELGASRWCVLFDEGSRAVVGQRIRVWSQHRRNVGEAVYAWDRILACEPGEDMRIAPPSGAASVTVGRVERVLPLEGVDSR</sequence>
<accession>A0ABR6UIE3</accession>
<evidence type="ECO:0000313" key="1">
    <source>
        <dbReference type="EMBL" id="MBC3178940.1"/>
    </source>
</evidence>
<dbReference type="RefSeq" id="WP_171194360.1">
    <property type="nucleotide sequence ID" value="NZ_JACMYE010000005.1"/>
</dbReference>
<keyword evidence="2" id="KW-1185">Reference proteome</keyword>
<comment type="caution">
    <text evidence="1">The sequence shown here is derived from an EMBL/GenBank/DDBJ whole genome shotgun (WGS) entry which is preliminary data.</text>
</comment>
<gene>
    <name evidence="1" type="ORF">H7348_06410</name>
</gene>